<evidence type="ECO:0000256" key="15">
    <source>
        <dbReference type="PROSITE-ProRule" id="PRU10143"/>
    </source>
</evidence>
<evidence type="ECO:0000313" key="19">
    <source>
        <dbReference type="EMBL" id="STV39356.1"/>
    </source>
</evidence>
<dbReference type="Pfam" id="PF07715">
    <property type="entry name" value="Plug"/>
    <property type="match status" value="1"/>
</dbReference>
<sequence>MNVAISRKRPGLLYALAVALPFTAQAEETVVVTATPPASASAPTEGYSASTSLGATKTDQPLITTAQSVSVVTRQQMADQGANTISQALEYTRGSYSSFGGGATRFDAISLRGYHGGDVDNLFLDGMRLMSDGGSHNVLQIDPWFIERVDVIRGPSSALYGQSVPGGVVNLTSKRPQFSQQGHIRLTGGTQNTKGAPSITPTPSMTSGHGG</sequence>
<organism evidence="19 20">
    <name type="scientific">Klebsiella pneumoniae subsp. ozaenae</name>
    <dbReference type="NCBI Taxonomy" id="574"/>
    <lineage>
        <taxon>Bacteria</taxon>
        <taxon>Pseudomonadati</taxon>
        <taxon>Pseudomonadota</taxon>
        <taxon>Gammaproteobacteria</taxon>
        <taxon>Enterobacterales</taxon>
        <taxon>Enterobacteriaceae</taxon>
        <taxon>Klebsiella/Raoultella group</taxon>
        <taxon>Klebsiella</taxon>
        <taxon>Klebsiella pneumoniae complex</taxon>
    </lineage>
</organism>
<evidence type="ECO:0000256" key="12">
    <source>
        <dbReference type="ARBA" id="ARBA00023170"/>
    </source>
</evidence>
<keyword evidence="11 14" id="KW-0472">Membrane</keyword>
<evidence type="ECO:0000256" key="3">
    <source>
        <dbReference type="ARBA" id="ARBA00022448"/>
    </source>
</evidence>
<dbReference type="SUPFAM" id="SSF56935">
    <property type="entry name" value="Porins"/>
    <property type="match status" value="1"/>
</dbReference>
<keyword evidence="5" id="KW-0410">Iron transport</keyword>
<evidence type="ECO:0000256" key="1">
    <source>
        <dbReference type="ARBA" id="ARBA00004571"/>
    </source>
</evidence>
<dbReference type="GO" id="GO:0009279">
    <property type="term" value="C:cell outer membrane"/>
    <property type="evidence" value="ECO:0007669"/>
    <property type="project" value="UniProtKB-SubCell"/>
</dbReference>
<dbReference type="PANTHER" id="PTHR32552:SF68">
    <property type="entry name" value="FERRICHROME OUTER MEMBRANE TRANSPORTER_PHAGE RECEPTOR"/>
    <property type="match status" value="1"/>
</dbReference>
<accession>A0A378BH92</accession>
<keyword evidence="9" id="KW-0406">Ion transport</keyword>
<keyword evidence="12 19" id="KW-0675">Receptor</keyword>
<dbReference type="FunFam" id="2.170.130.10:FF:000001">
    <property type="entry name" value="Catecholate siderophore TonB-dependent receptor"/>
    <property type="match status" value="1"/>
</dbReference>
<dbReference type="Proteomes" id="UP000255382">
    <property type="component" value="Unassembled WGS sequence"/>
</dbReference>
<keyword evidence="7 17" id="KW-0732">Signal</keyword>
<keyword evidence="10 15" id="KW-0798">TonB box</keyword>
<feature type="domain" description="TonB-dependent receptor plug" evidence="18">
    <location>
        <begin position="62"/>
        <end position="168"/>
    </location>
</feature>
<feature type="signal peptide" evidence="17">
    <location>
        <begin position="1"/>
        <end position="26"/>
    </location>
</feature>
<evidence type="ECO:0000256" key="5">
    <source>
        <dbReference type="ARBA" id="ARBA00022496"/>
    </source>
</evidence>
<evidence type="ECO:0000256" key="17">
    <source>
        <dbReference type="SAM" id="SignalP"/>
    </source>
</evidence>
<evidence type="ECO:0000256" key="11">
    <source>
        <dbReference type="ARBA" id="ARBA00023136"/>
    </source>
</evidence>
<evidence type="ECO:0000256" key="9">
    <source>
        <dbReference type="ARBA" id="ARBA00023065"/>
    </source>
</evidence>
<dbReference type="GO" id="GO:0015891">
    <property type="term" value="P:siderophore transport"/>
    <property type="evidence" value="ECO:0007669"/>
    <property type="project" value="UniProtKB-ARBA"/>
</dbReference>
<evidence type="ECO:0000256" key="2">
    <source>
        <dbReference type="ARBA" id="ARBA00009810"/>
    </source>
</evidence>
<keyword evidence="20" id="KW-1185">Reference proteome</keyword>
<comment type="subcellular location">
    <subcellularLocation>
        <location evidence="1 14">Cell outer membrane</location>
        <topology evidence="1 14">Multi-pass membrane protein</topology>
    </subcellularLocation>
</comment>
<keyword evidence="13 14" id="KW-0998">Cell outer membrane</keyword>
<dbReference type="InterPro" id="IPR039426">
    <property type="entry name" value="TonB-dep_rcpt-like"/>
</dbReference>
<dbReference type="EMBL" id="UGLZ01000005">
    <property type="protein sequence ID" value="STV39356.1"/>
    <property type="molecule type" value="Genomic_DNA"/>
</dbReference>
<dbReference type="Gene3D" id="2.170.130.10">
    <property type="entry name" value="TonB-dependent receptor, plug domain"/>
    <property type="match status" value="1"/>
</dbReference>
<keyword evidence="4 14" id="KW-1134">Transmembrane beta strand</keyword>
<gene>
    <name evidence="19" type="primary">fhuA_1</name>
    <name evidence="19" type="ORF">NCTC5050_04855</name>
</gene>
<protein>
    <submittedName>
        <fullName evidence="19">Ferrioxamine receptor</fullName>
    </submittedName>
</protein>
<proteinExistence type="inferred from homology"/>
<dbReference type="InterPro" id="IPR037066">
    <property type="entry name" value="Plug_dom_sf"/>
</dbReference>
<keyword evidence="6 14" id="KW-0812">Transmembrane</keyword>
<dbReference type="InterPro" id="IPR010916">
    <property type="entry name" value="TonB_box_CS"/>
</dbReference>
<reference evidence="19 20" key="1">
    <citation type="submission" date="2018-06" db="EMBL/GenBank/DDBJ databases">
        <authorList>
            <consortium name="Pathogen Informatics"/>
            <person name="Doyle S."/>
        </authorList>
    </citation>
    <scope>NUCLEOTIDE SEQUENCE [LARGE SCALE GENOMIC DNA]</scope>
    <source>
        <strain evidence="19 20">NCTC5050</strain>
    </source>
</reference>
<evidence type="ECO:0000256" key="13">
    <source>
        <dbReference type="ARBA" id="ARBA00023237"/>
    </source>
</evidence>
<evidence type="ECO:0000313" key="20">
    <source>
        <dbReference type="Proteomes" id="UP000255382"/>
    </source>
</evidence>
<evidence type="ECO:0000256" key="10">
    <source>
        <dbReference type="ARBA" id="ARBA00023077"/>
    </source>
</evidence>
<evidence type="ECO:0000256" key="4">
    <source>
        <dbReference type="ARBA" id="ARBA00022452"/>
    </source>
</evidence>
<dbReference type="GO" id="GO:0015344">
    <property type="term" value="F:siderophore uptake transmembrane transporter activity"/>
    <property type="evidence" value="ECO:0007669"/>
    <property type="project" value="TreeGrafter"/>
</dbReference>
<keyword evidence="8" id="KW-0408">Iron</keyword>
<dbReference type="AlphaFoldDB" id="A0A378BH92"/>
<comment type="similarity">
    <text evidence="2 14">Belongs to the TonB-dependent receptor family.</text>
</comment>
<feature type="short sequence motif" description="TonB box" evidence="15">
    <location>
        <begin position="29"/>
        <end position="35"/>
    </location>
</feature>
<dbReference type="PROSITE" id="PS00430">
    <property type="entry name" value="TONB_DEPENDENT_REC_1"/>
    <property type="match status" value="1"/>
</dbReference>
<evidence type="ECO:0000256" key="16">
    <source>
        <dbReference type="SAM" id="MobiDB-lite"/>
    </source>
</evidence>
<evidence type="ECO:0000256" key="14">
    <source>
        <dbReference type="PROSITE-ProRule" id="PRU01360"/>
    </source>
</evidence>
<dbReference type="PROSITE" id="PS52016">
    <property type="entry name" value="TONB_DEPENDENT_REC_3"/>
    <property type="match status" value="1"/>
</dbReference>
<evidence type="ECO:0000256" key="6">
    <source>
        <dbReference type="ARBA" id="ARBA00022692"/>
    </source>
</evidence>
<name>A0A378BH92_KLEPO</name>
<feature type="chain" id="PRO_5016589754" evidence="17">
    <location>
        <begin position="27"/>
        <end position="211"/>
    </location>
</feature>
<dbReference type="InterPro" id="IPR012910">
    <property type="entry name" value="Plug_dom"/>
</dbReference>
<feature type="region of interest" description="Disordered" evidence="16">
    <location>
        <begin position="179"/>
        <end position="211"/>
    </location>
</feature>
<evidence type="ECO:0000256" key="7">
    <source>
        <dbReference type="ARBA" id="ARBA00022729"/>
    </source>
</evidence>
<evidence type="ECO:0000256" key="8">
    <source>
        <dbReference type="ARBA" id="ARBA00023004"/>
    </source>
</evidence>
<dbReference type="PANTHER" id="PTHR32552">
    <property type="entry name" value="FERRICHROME IRON RECEPTOR-RELATED"/>
    <property type="match status" value="1"/>
</dbReference>
<keyword evidence="3 14" id="KW-0813">Transport</keyword>
<evidence type="ECO:0000259" key="18">
    <source>
        <dbReference type="Pfam" id="PF07715"/>
    </source>
</evidence>